<feature type="domain" description="HTH luxR-type" evidence="5">
    <location>
        <begin position="146"/>
        <end position="211"/>
    </location>
</feature>
<dbReference type="PROSITE" id="PS50110">
    <property type="entry name" value="RESPONSE_REGULATORY"/>
    <property type="match status" value="1"/>
</dbReference>
<evidence type="ECO:0000313" key="7">
    <source>
        <dbReference type="EMBL" id="GLK76874.1"/>
    </source>
</evidence>
<keyword evidence="8" id="KW-1185">Reference proteome</keyword>
<keyword evidence="2 7" id="KW-0238">DNA-binding</keyword>
<dbReference type="SMART" id="SM00448">
    <property type="entry name" value="REC"/>
    <property type="match status" value="1"/>
</dbReference>
<keyword evidence="4" id="KW-0597">Phosphoprotein</keyword>
<comment type="caution">
    <text evidence="7">The sequence shown here is derived from an EMBL/GenBank/DDBJ whole genome shotgun (WGS) entry which is preliminary data.</text>
</comment>
<dbReference type="Pfam" id="PF00072">
    <property type="entry name" value="Response_reg"/>
    <property type="match status" value="1"/>
</dbReference>
<dbReference type="Proteomes" id="UP001143364">
    <property type="component" value="Unassembled WGS sequence"/>
</dbReference>
<accession>A0A9W6JIW2</accession>
<feature type="domain" description="Response regulatory" evidence="6">
    <location>
        <begin position="14"/>
        <end position="129"/>
    </location>
</feature>
<proteinExistence type="predicted"/>
<dbReference type="EMBL" id="BSFK01000010">
    <property type="protein sequence ID" value="GLK76874.1"/>
    <property type="molecule type" value="Genomic_DNA"/>
</dbReference>
<dbReference type="InterPro" id="IPR036388">
    <property type="entry name" value="WH-like_DNA-bd_sf"/>
</dbReference>
<dbReference type="InterPro" id="IPR000792">
    <property type="entry name" value="Tscrpt_reg_LuxR_C"/>
</dbReference>
<dbReference type="SUPFAM" id="SSF52172">
    <property type="entry name" value="CheY-like"/>
    <property type="match status" value="1"/>
</dbReference>
<dbReference type="GO" id="GO:0000160">
    <property type="term" value="P:phosphorelay signal transduction system"/>
    <property type="evidence" value="ECO:0007669"/>
    <property type="project" value="InterPro"/>
</dbReference>
<evidence type="ECO:0000256" key="4">
    <source>
        <dbReference type="PROSITE-ProRule" id="PRU00169"/>
    </source>
</evidence>
<evidence type="ECO:0000259" key="6">
    <source>
        <dbReference type="PROSITE" id="PS50110"/>
    </source>
</evidence>
<dbReference type="Pfam" id="PF00196">
    <property type="entry name" value="GerE"/>
    <property type="match status" value="1"/>
</dbReference>
<dbReference type="PANTHER" id="PTHR44688">
    <property type="entry name" value="DNA-BINDING TRANSCRIPTIONAL ACTIVATOR DEVR_DOSR"/>
    <property type="match status" value="1"/>
</dbReference>
<dbReference type="Gene3D" id="3.40.50.2300">
    <property type="match status" value="1"/>
</dbReference>
<dbReference type="Gene3D" id="1.10.10.10">
    <property type="entry name" value="Winged helix-like DNA-binding domain superfamily/Winged helix DNA-binding domain"/>
    <property type="match status" value="1"/>
</dbReference>
<evidence type="ECO:0000256" key="1">
    <source>
        <dbReference type="ARBA" id="ARBA00023015"/>
    </source>
</evidence>
<sequence>MGTLMSGAVGDRRVVVIVDDDAAIREILAVAFQAGGFQASAHADAASALDTLDREPMVCCVLLDVVMPGMSGLDALRALNQRGFAAPILMISGSADIPMAVDAIRHGALDFIEKPFDPLRIVARVSEALDAEAARVAARREGVVANATLGDLLTRREREVLALIAEGLSNKEAGRELSISPRTIEVHRARIMEKVGARNAADLVRIVMSHTTA</sequence>
<dbReference type="InterPro" id="IPR001789">
    <property type="entry name" value="Sig_transdc_resp-reg_receiver"/>
</dbReference>
<dbReference type="GO" id="GO:0006355">
    <property type="term" value="P:regulation of DNA-templated transcription"/>
    <property type="evidence" value="ECO:0007669"/>
    <property type="project" value="InterPro"/>
</dbReference>
<keyword evidence="3" id="KW-0804">Transcription</keyword>
<evidence type="ECO:0000259" key="5">
    <source>
        <dbReference type="PROSITE" id="PS50043"/>
    </source>
</evidence>
<keyword evidence="1" id="KW-0805">Transcription regulation</keyword>
<gene>
    <name evidence="7" type="ORF">GCM10008171_21280</name>
</gene>
<protein>
    <submittedName>
        <fullName evidence="7">DNA-binding response regulator</fullName>
    </submittedName>
</protein>
<name>A0A9W6JIW2_9HYPH</name>
<dbReference type="PANTHER" id="PTHR44688:SF16">
    <property type="entry name" value="DNA-BINDING TRANSCRIPTIONAL ACTIVATOR DEVR_DOSR"/>
    <property type="match status" value="1"/>
</dbReference>
<dbReference type="AlphaFoldDB" id="A0A9W6JIW2"/>
<dbReference type="GO" id="GO:0003677">
    <property type="term" value="F:DNA binding"/>
    <property type="evidence" value="ECO:0007669"/>
    <property type="project" value="UniProtKB-KW"/>
</dbReference>
<evidence type="ECO:0000313" key="8">
    <source>
        <dbReference type="Proteomes" id="UP001143364"/>
    </source>
</evidence>
<organism evidence="7 8">
    <name type="scientific">Methylopila jiangsuensis</name>
    <dbReference type="NCBI Taxonomy" id="586230"/>
    <lineage>
        <taxon>Bacteria</taxon>
        <taxon>Pseudomonadati</taxon>
        <taxon>Pseudomonadota</taxon>
        <taxon>Alphaproteobacteria</taxon>
        <taxon>Hyphomicrobiales</taxon>
        <taxon>Methylopilaceae</taxon>
        <taxon>Methylopila</taxon>
    </lineage>
</organism>
<feature type="modified residue" description="4-aspartylphosphate" evidence="4">
    <location>
        <position position="64"/>
    </location>
</feature>
<reference evidence="7" key="2">
    <citation type="submission" date="2023-01" db="EMBL/GenBank/DDBJ databases">
        <authorList>
            <person name="Sun Q."/>
            <person name="Evtushenko L."/>
        </authorList>
    </citation>
    <scope>NUCLEOTIDE SEQUENCE</scope>
    <source>
        <strain evidence="7">VKM B-2555</strain>
    </source>
</reference>
<dbReference type="SUPFAM" id="SSF46894">
    <property type="entry name" value="C-terminal effector domain of the bipartite response regulators"/>
    <property type="match status" value="1"/>
</dbReference>
<dbReference type="PRINTS" id="PR00038">
    <property type="entry name" value="HTHLUXR"/>
</dbReference>
<evidence type="ECO:0000256" key="3">
    <source>
        <dbReference type="ARBA" id="ARBA00023163"/>
    </source>
</evidence>
<dbReference type="SMART" id="SM00421">
    <property type="entry name" value="HTH_LUXR"/>
    <property type="match status" value="1"/>
</dbReference>
<evidence type="ECO:0000256" key="2">
    <source>
        <dbReference type="ARBA" id="ARBA00023125"/>
    </source>
</evidence>
<dbReference type="CDD" id="cd06170">
    <property type="entry name" value="LuxR_C_like"/>
    <property type="match status" value="1"/>
</dbReference>
<dbReference type="InterPro" id="IPR011006">
    <property type="entry name" value="CheY-like_superfamily"/>
</dbReference>
<dbReference type="PROSITE" id="PS50043">
    <property type="entry name" value="HTH_LUXR_2"/>
    <property type="match status" value="1"/>
</dbReference>
<dbReference type="InterPro" id="IPR016032">
    <property type="entry name" value="Sig_transdc_resp-reg_C-effctor"/>
</dbReference>
<reference evidence="7" key="1">
    <citation type="journal article" date="2014" name="Int. J. Syst. Evol. Microbiol.">
        <title>Complete genome sequence of Corynebacterium casei LMG S-19264T (=DSM 44701T), isolated from a smear-ripened cheese.</title>
        <authorList>
            <consortium name="US DOE Joint Genome Institute (JGI-PGF)"/>
            <person name="Walter F."/>
            <person name="Albersmeier A."/>
            <person name="Kalinowski J."/>
            <person name="Ruckert C."/>
        </authorList>
    </citation>
    <scope>NUCLEOTIDE SEQUENCE</scope>
    <source>
        <strain evidence="7">VKM B-2555</strain>
    </source>
</reference>